<sequence>MHKEAPLTINDNVVVFPVRAHLYLPADRVFGRIENILKKQSTIMEQEEYWVYDKVGLILLLQKMHPKFAAIYSAPIKDLMVEANPAETAFPQISLNALKVYERQWAKFYNCLRNRERDKCKLKHVADVGG</sequence>
<dbReference type="Proteomes" id="UP001458880">
    <property type="component" value="Unassembled WGS sequence"/>
</dbReference>
<reference evidence="1 2" key="1">
    <citation type="journal article" date="2024" name="BMC Genomics">
        <title>De novo assembly and annotation of Popillia japonica's genome with initial clues to its potential as an invasive pest.</title>
        <authorList>
            <person name="Cucini C."/>
            <person name="Boschi S."/>
            <person name="Funari R."/>
            <person name="Cardaioli E."/>
            <person name="Iannotti N."/>
            <person name="Marturano G."/>
            <person name="Paoli F."/>
            <person name="Bruttini M."/>
            <person name="Carapelli A."/>
            <person name="Frati F."/>
            <person name="Nardi F."/>
        </authorList>
    </citation>
    <scope>NUCLEOTIDE SEQUENCE [LARGE SCALE GENOMIC DNA]</scope>
    <source>
        <strain evidence="1">DMR45628</strain>
    </source>
</reference>
<accession>A0AAW1N1J6</accession>
<dbReference type="AlphaFoldDB" id="A0AAW1N1J6"/>
<proteinExistence type="predicted"/>
<gene>
    <name evidence="1" type="ORF">QE152_g4083</name>
</gene>
<protein>
    <submittedName>
        <fullName evidence="1">Uncharacterized protein</fullName>
    </submittedName>
</protein>
<evidence type="ECO:0000313" key="1">
    <source>
        <dbReference type="EMBL" id="KAK9752615.1"/>
    </source>
</evidence>
<keyword evidence="2" id="KW-1185">Reference proteome</keyword>
<evidence type="ECO:0000313" key="2">
    <source>
        <dbReference type="Proteomes" id="UP001458880"/>
    </source>
</evidence>
<comment type="caution">
    <text evidence="1">The sequence shown here is derived from an EMBL/GenBank/DDBJ whole genome shotgun (WGS) entry which is preliminary data.</text>
</comment>
<name>A0AAW1N1J6_POPJA</name>
<dbReference type="EMBL" id="JASPKY010000019">
    <property type="protein sequence ID" value="KAK9752615.1"/>
    <property type="molecule type" value="Genomic_DNA"/>
</dbReference>
<organism evidence="1 2">
    <name type="scientific">Popillia japonica</name>
    <name type="common">Japanese beetle</name>
    <dbReference type="NCBI Taxonomy" id="7064"/>
    <lineage>
        <taxon>Eukaryota</taxon>
        <taxon>Metazoa</taxon>
        <taxon>Ecdysozoa</taxon>
        <taxon>Arthropoda</taxon>
        <taxon>Hexapoda</taxon>
        <taxon>Insecta</taxon>
        <taxon>Pterygota</taxon>
        <taxon>Neoptera</taxon>
        <taxon>Endopterygota</taxon>
        <taxon>Coleoptera</taxon>
        <taxon>Polyphaga</taxon>
        <taxon>Scarabaeiformia</taxon>
        <taxon>Scarabaeidae</taxon>
        <taxon>Rutelinae</taxon>
        <taxon>Popillia</taxon>
    </lineage>
</organism>